<evidence type="ECO:0000313" key="2">
    <source>
        <dbReference type="EMBL" id="PAV93529.1"/>
    </source>
</evidence>
<dbReference type="AlphaFoldDB" id="A0A2A2M537"/>
<name>A0A2A2M537_9BILA</name>
<comment type="caution">
    <text evidence="2">The sequence shown here is derived from an EMBL/GenBank/DDBJ whole genome shotgun (WGS) entry which is preliminary data.</text>
</comment>
<evidence type="ECO:0000313" key="3">
    <source>
        <dbReference type="Proteomes" id="UP000218231"/>
    </source>
</evidence>
<dbReference type="EMBL" id="LIAE01005118">
    <property type="protein sequence ID" value="PAV93529.1"/>
    <property type="molecule type" value="Genomic_DNA"/>
</dbReference>
<proteinExistence type="predicted"/>
<feature type="compositionally biased region" description="Basic and acidic residues" evidence="1">
    <location>
        <begin position="1"/>
        <end position="23"/>
    </location>
</feature>
<sequence>MDPGVRRDDGYERGALRRPDAARQRRHVQARKAVMLQPADIAVEEGAKVVHAVFQHGEPVDPAAERKALPFVGVQPARFDDLGVDHAAAQHLHPAAARPTDHALALLDRIADVDFRRRWPSVMPLSITSPST</sequence>
<accession>A0A2A2M537</accession>
<keyword evidence="3" id="KW-1185">Reference proteome</keyword>
<reference evidence="2 3" key="1">
    <citation type="journal article" date="2017" name="Curr. Biol.">
        <title>Genome architecture and evolution of a unichromosomal asexual nematode.</title>
        <authorList>
            <person name="Fradin H."/>
            <person name="Zegar C."/>
            <person name="Gutwein M."/>
            <person name="Lucas J."/>
            <person name="Kovtun M."/>
            <person name="Corcoran D."/>
            <person name="Baugh L.R."/>
            <person name="Kiontke K."/>
            <person name="Gunsalus K."/>
            <person name="Fitch D.H."/>
            <person name="Piano F."/>
        </authorList>
    </citation>
    <scope>NUCLEOTIDE SEQUENCE [LARGE SCALE GENOMIC DNA]</scope>
    <source>
        <strain evidence="2">PF1309</strain>
    </source>
</reference>
<dbReference type="Proteomes" id="UP000218231">
    <property type="component" value="Unassembled WGS sequence"/>
</dbReference>
<gene>
    <name evidence="2" type="ORF">WR25_02286</name>
</gene>
<organism evidence="2 3">
    <name type="scientific">Diploscapter pachys</name>
    <dbReference type="NCBI Taxonomy" id="2018661"/>
    <lineage>
        <taxon>Eukaryota</taxon>
        <taxon>Metazoa</taxon>
        <taxon>Ecdysozoa</taxon>
        <taxon>Nematoda</taxon>
        <taxon>Chromadorea</taxon>
        <taxon>Rhabditida</taxon>
        <taxon>Rhabditina</taxon>
        <taxon>Rhabditomorpha</taxon>
        <taxon>Rhabditoidea</taxon>
        <taxon>Rhabditidae</taxon>
        <taxon>Diploscapter</taxon>
    </lineage>
</organism>
<protein>
    <submittedName>
        <fullName evidence="2">Uncharacterized protein</fullName>
    </submittedName>
</protein>
<evidence type="ECO:0000256" key="1">
    <source>
        <dbReference type="SAM" id="MobiDB-lite"/>
    </source>
</evidence>
<feature type="region of interest" description="Disordered" evidence="1">
    <location>
        <begin position="1"/>
        <end position="28"/>
    </location>
</feature>